<proteinExistence type="predicted"/>
<reference evidence="1 2" key="1">
    <citation type="submission" date="2019-05" db="EMBL/GenBank/DDBJ databases">
        <title>Another draft genome of Portunus trituberculatus and its Hox gene families provides insights of decapod evolution.</title>
        <authorList>
            <person name="Jeong J.-H."/>
            <person name="Song I."/>
            <person name="Kim S."/>
            <person name="Choi T."/>
            <person name="Kim D."/>
            <person name="Ryu S."/>
            <person name="Kim W."/>
        </authorList>
    </citation>
    <scope>NUCLEOTIDE SEQUENCE [LARGE SCALE GENOMIC DNA]</scope>
    <source>
        <tissue evidence="1">Muscle</tissue>
    </source>
</reference>
<gene>
    <name evidence="1" type="ORF">E2C01_026429</name>
</gene>
<accession>A0A5B7EII9</accession>
<evidence type="ECO:0000313" key="2">
    <source>
        <dbReference type="Proteomes" id="UP000324222"/>
    </source>
</evidence>
<sequence>MPSGLPSRFTRHRLGMDTATQGWLAGTCRQALLGHQPGTAPRGQLAPTSRGYRVRGSLFPLLPPGTLFPVAPQGVVLCRADCDDWLTLTREKLLPSGDLPSGGCRLASGAVPHNNKV</sequence>
<dbReference type="EMBL" id="VSRR010002757">
    <property type="protein sequence ID" value="MPC33087.1"/>
    <property type="molecule type" value="Genomic_DNA"/>
</dbReference>
<organism evidence="1 2">
    <name type="scientific">Portunus trituberculatus</name>
    <name type="common">Swimming crab</name>
    <name type="synonym">Neptunus trituberculatus</name>
    <dbReference type="NCBI Taxonomy" id="210409"/>
    <lineage>
        <taxon>Eukaryota</taxon>
        <taxon>Metazoa</taxon>
        <taxon>Ecdysozoa</taxon>
        <taxon>Arthropoda</taxon>
        <taxon>Crustacea</taxon>
        <taxon>Multicrustacea</taxon>
        <taxon>Malacostraca</taxon>
        <taxon>Eumalacostraca</taxon>
        <taxon>Eucarida</taxon>
        <taxon>Decapoda</taxon>
        <taxon>Pleocyemata</taxon>
        <taxon>Brachyura</taxon>
        <taxon>Eubrachyura</taxon>
        <taxon>Portunoidea</taxon>
        <taxon>Portunidae</taxon>
        <taxon>Portuninae</taxon>
        <taxon>Portunus</taxon>
    </lineage>
</organism>
<evidence type="ECO:0000313" key="1">
    <source>
        <dbReference type="EMBL" id="MPC33087.1"/>
    </source>
</evidence>
<protein>
    <submittedName>
        <fullName evidence="1">Uncharacterized protein</fullName>
    </submittedName>
</protein>
<dbReference type="Proteomes" id="UP000324222">
    <property type="component" value="Unassembled WGS sequence"/>
</dbReference>
<keyword evidence="2" id="KW-1185">Reference proteome</keyword>
<comment type="caution">
    <text evidence="1">The sequence shown here is derived from an EMBL/GenBank/DDBJ whole genome shotgun (WGS) entry which is preliminary data.</text>
</comment>
<dbReference type="AlphaFoldDB" id="A0A5B7EII9"/>
<name>A0A5B7EII9_PORTR</name>